<reference evidence="2" key="2">
    <citation type="journal article" date="2018" name="Sci. Data">
        <title>The draft genome sequence of cork oak.</title>
        <authorList>
            <person name="Ramos A.M."/>
            <person name="Usie A."/>
            <person name="Barbosa P."/>
            <person name="Barros P.M."/>
            <person name="Capote T."/>
            <person name="Chaves I."/>
            <person name="Simoes F."/>
            <person name="Abreu I."/>
            <person name="Carrasquinho I."/>
            <person name="Faro C."/>
            <person name="Guimaraes J.B."/>
            <person name="Mendonca D."/>
            <person name="Nobrega F."/>
            <person name="Rodrigues L."/>
            <person name="Saibo N.J.M."/>
            <person name="Varela M.C."/>
            <person name="Egas C."/>
            <person name="Matos J."/>
            <person name="Miguel C.M."/>
            <person name="Oliveira M.M."/>
            <person name="Ricardo C.P."/>
            <person name="Goncalves S."/>
        </authorList>
    </citation>
    <scope>NUCLEOTIDE SEQUENCE [LARGE SCALE GENOMIC DNA]</scope>
    <source>
        <strain evidence="2">HL8</strain>
    </source>
</reference>
<dbReference type="EMBL" id="PKMF04000007">
    <property type="protein sequence ID" value="KAK7860387.1"/>
    <property type="molecule type" value="Genomic_DNA"/>
</dbReference>
<name>A0AAW0M8M4_QUESU</name>
<protein>
    <submittedName>
        <fullName evidence="2">Uncharacterized protein</fullName>
    </submittedName>
</protein>
<feature type="region of interest" description="Disordered" evidence="1">
    <location>
        <begin position="1"/>
        <end position="53"/>
    </location>
</feature>
<dbReference type="PANTHER" id="PTHR12298">
    <property type="entry name" value="PCDC2 PROGRAMMED CELL DEATH PROTEIN 2 -RELATED"/>
    <property type="match status" value="1"/>
</dbReference>
<comment type="caution">
    <text evidence="2">The sequence shown here is derived from an EMBL/GenBank/DDBJ whole genome shotgun (WGS) entry which is preliminary data.</text>
</comment>
<sequence>MSQEGDSMEKLKGLQITSLDDDDDEEEEEEVEEFAMDEKDDDDDDKAEEEEEEEFVTLCFVEKPKNPWSLLSQLFPNKARSVPVYASIEKEYTFHRMLFVFMCSSMNCLLRDQHEQWKRHPEKRSRSVKIFRCQLPRFNPFYPSEPPRCDGTDKPSGTGAALGTWLGTWKGDKLCSSCRTALASKTLWP</sequence>
<proteinExistence type="predicted"/>
<organism evidence="2">
    <name type="scientific">Quercus suber</name>
    <name type="common">Cork oak</name>
    <dbReference type="NCBI Taxonomy" id="58331"/>
    <lineage>
        <taxon>Eukaryota</taxon>
        <taxon>Viridiplantae</taxon>
        <taxon>Streptophyta</taxon>
        <taxon>Embryophyta</taxon>
        <taxon>Tracheophyta</taxon>
        <taxon>Spermatophyta</taxon>
        <taxon>Magnoliopsida</taxon>
        <taxon>eudicotyledons</taxon>
        <taxon>Gunneridae</taxon>
        <taxon>Pentapetalae</taxon>
        <taxon>rosids</taxon>
        <taxon>fabids</taxon>
        <taxon>Fagales</taxon>
        <taxon>Fagaceae</taxon>
        <taxon>Quercus</taxon>
    </lineage>
</organism>
<reference evidence="2" key="3">
    <citation type="submission" date="2023-07" db="EMBL/GenBank/DDBJ databases">
        <title>An improved reference 1 genome and first organelle genomes of Quercus suber.</title>
        <authorList>
            <consortium name="Genosuber Consortium"/>
            <person name="Usie A."/>
            <person name="Serra O."/>
            <person name="Barros P."/>
        </authorList>
    </citation>
    <scope>NUCLEOTIDE SEQUENCE</scope>
    <source>
        <strain evidence="2">HL8</strain>
        <tissue evidence="2">Leaves</tissue>
    </source>
</reference>
<evidence type="ECO:0000313" key="2">
    <source>
        <dbReference type="EMBL" id="KAK7860387.1"/>
    </source>
</evidence>
<dbReference type="AlphaFoldDB" id="A0AAW0M8M4"/>
<gene>
    <name evidence="2" type="ORF">CFP56_039640</name>
</gene>
<evidence type="ECO:0000256" key="1">
    <source>
        <dbReference type="SAM" id="MobiDB-lite"/>
    </source>
</evidence>
<feature type="compositionally biased region" description="Acidic residues" evidence="1">
    <location>
        <begin position="19"/>
        <end position="53"/>
    </location>
</feature>
<accession>A0AAW0M8M4</accession>
<dbReference type="PANTHER" id="PTHR12298:SF4">
    <property type="entry name" value="PROGRAMMED CELL DEATH PROTEIN 2"/>
    <property type="match status" value="1"/>
</dbReference>
<reference evidence="2" key="1">
    <citation type="submission" date="2017-12" db="EMBL/GenBank/DDBJ databases">
        <authorList>
            <person name="Barbosa P."/>
            <person name="Usie A."/>
            <person name="Ramos A.M."/>
        </authorList>
    </citation>
    <scope>NUCLEOTIDE SEQUENCE</scope>
    <source>
        <strain evidence="2">HL8</strain>
        <tissue evidence="2">Leaves</tissue>
    </source>
</reference>